<dbReference type="PANTHER" id="PTHR14995:SF2">
    <property type="entry name" value="PROTEIN AMNIONLESS"/>
    <property type="match status" value="1"/>
</dbReference>
<evidence type="ECO:0000256" key="2">
    <source>
        <dbReference type="ARBA" id="ARBA00021200"/>
    </source>
</evidence>
<keyword evidence="9 11" id="KW-0472">Membrane</keyword>
<evidence type="ECO:0000256" key="5">
    <source>
        <dbReference type="ARBA" id="ARBA00022692"/>
    </source>
</evidence>
<accession>A0A6J1M9V8</accession>
<evidence type="ECO:0000256" key="11">
    <source>
        <dbReference type="SAM" id="Phobius"/>
    </source>
</evidence>
<evidence type="ECO:0000256" key="1">
    <source>
        <dbReference type="ARBA" id="ARBA00004251"/>
    </source>
</evidence>
<dbReference type="Proteomes" id="UP000504633">
    <property type="component" value="Unplaced"/>
</dbReference>
<feature type="chain" id="PRO_5026914735" description="Protein amnionless" evidence="12">
    <location>
        <begin position="20"/>
        <end position="525"/>
    </location>
</feature>
<evidence type="ECO:0000256" key="9">
    <source>
        <dbReference type="ARBA" id="ARBA00023136"/>
    </source>
</evidence>
<organism evidence="13 14">
    <name type="scientific">Drosophila hydei</name>
    <name type="common">Fruit fly</name>
    <dbReference type="NCBI Taxonomy" id="7224"/>
    <lineage>
        <taxon>Eukaryota</taxon>
        <taxon>Metazoa</taxon>
        <taxon>Ecdysozoa</taxon>
        <taxon>Arthropoda</taxon>
        <taxon>Hexapoda</taxon>
        <taxon>Insecta</taxon>
        <taxon>Pterygota</taxon>
        <taxon>Neoptera</taxon>
        <taxon>Endopterygota</taxon>
        <taxon>Diptera</taxon>
        <taxon>Brachycera</taxon>
        <taxon>Muscomorpha</taxon>
        <taxon>Ephydroidea</taxon>
        <taxon>Drosophilidae</taxon>
        <taxon>Drosophila</taxon>
    </lineage>
</organism>
<sequence length="525" mass="58338">MLQWIFVALFALLALEAETTNIKWHSVGAAFDNANAWLDDYLPCAQDLVVFPSYYPAVLPLPKQLAVGGFVLPRLGGLLLAEDATIELGLGTGLNSACGSSERRAYLKPAKTSKWFDPSSWRGQPSSSSSSASTSSSAIDSYFDLDRVPCDDEHVVISGNSGALSFDLENVQFLRLGQLILAGSSISRNYLQELLSRDLGQLLFHNAQNVFVEYYRGELCGCHKDYEHLLELVCSHVEPQCEVPHCVSPLRTNDGCCLVCGAMLHVNSEHCVEEDRKSLITLIDSFMAKEQLQDELQLHVNYVGSSAFGNALQAIVVDRRGYSERSVEFMKRFAAQRNQSKFLAQQKNLKLFYSGHPYNPNVSFASVLLILFCVVLVGVVSLIMLAHFMPQNPYLNRIPQWIHNPRRWRWHHLDLRLPQNLLFNRFDNAAAGMGVGGAAGSAVERLAVIGYDAESEEVRERAFNNPMFEQAEQVAAIEEQPETTAMSAKVETGQLDSCSVEEQELTEINLESSDGESEDEAETKE</sequence>
<dbReference type="RefSeq" id="XP_023175340.2">
    <property type="nucleotide sequence ID" value="XM_023319572.2"/>
</dbReference>
<dbReference type="InterPro" id="IPR026112">
    <property type="entry name" value="AMN"/>
</dbReference>
<evidence type="ECO:0000256" key="12">
    <source>
        <dbReference type="SAM" id="SignalP"/>
    </source>
</evidence>
<dbReference type="CTD" id="33199"/>
<feature type="compositionally biased region" description="Acidic residues" evidence="10">
    <location>
        <begin position="513"/>
        <end position="525"/>
    </location>
</feature>
<dbReference type="GO" id="GO:0016324">
    <property type="term" value="C:apical plasma membrane"/>
    <property type="evidence" value="ECO:0007669"/>
    <property type="project" value="TreeGrafter"/>
</dbReference>
<evidence type="ECO:0000256" key="4">
    <source>
        <dbReference type="ARBA" id="ARBA00022475"/>
    </source>
</evidence>
<keyword evidence="3" id="KW-0813">Transport</keyword>
<keyword evidence="4" id="KW-1003">Cell membrane</keyword>
<dbReference type="Pfam" id="PF14828">
    <property type="entry name" value="Amnionless"/>
    <property type="match status" value="1"/>
</dbReference>
<dbReference type="GO" id="GO:0030139">
    <property type="term" value="C:endocytic vesicle"/>
    <property type="evidence" value="ECO:0007669"/>
    <property type="project" value="TreeGrafter"/>
</dbReference>
<keyword evidence="5 11" id="KW-0812">Transmembrane</keyword>
<dbReference type="PANTHER" id="PTHR14995">
    <property type="entry name" value="AMNIONLESS"/>
    <property type="match status" value="1"/>
</dbReference>
<evidence type="ECO:0000256" key="8">
    <source>
        <dbReference type="ARBA" id="ARBA00022989"/>
    </source>
</evidence>
<keyword evidence="6 12" id="KW-0732">Signal</keyword>
<keyword evidence="7" id="KW-0653">Protein transport</keyword>
<keyword evidence="13" id="KW-1185">Reference proteome</keyword>
<evidence type="ECO:0000256" key="7">
    <source>
        <dbReference type="ARBA" id="ARBA00022927"/>
    </source>
</evidence>
<dbReference type="GO" id="GO:0015031">
    <property type="term" value="P:protein transport"/>
    <property type="evidence" value="ECO:0007669"/>
    <property type="project" value="UniProtKB-KW"/>
</dbReference>
<evidence type="ECO:0000256" key="6">
    <source>
        <dbReference type="ARBA" id="ARBA00022729"/>
    </source>
</evidence>
<name>A0A6J1M9V8_DROHY</name>
<dbReference type="OrthoDB" id="1898221at2759"/>
<dbReference type="OMA" id="RRWRWHH"/>
<evidence type="ECO:0000256" key="10">
    <source>
        <dbReference type="SAM" id="MobiDB-lite"/>
    </source>
</evidence>
<dbReference type="GeneID" id="111602501"/>
<comment type="subcellular location">
    <subcellularLocation>
        <location evidence="1">Cell membrane</location>
        <topology evidence="1">Single-pass type I membrane protein</topology>
    </subcellularLocation>
</comment>
<feature type="region of interest" description="Disordered" evidence="10">
    <location>
        <begin position="493"/>
        <end position="525"/>
    </location>
</feature>
<gene>
    <name evidence="14" type="primary">LOC111602501</name>
</gene>
<evidence type="ECO:0000256" key="3">
    <source>
        <dbReference type="ARBA" id="ARBA00022448"/>
    </source>
</evidence>
<dbReference type="KEGG" id="dhe:111602501"/>
<evidence type="ECO:0000313" key="14">
    <source>
        <dbReference type="RefSeq" id="XP_023175340.2"/>
    </source>
</evidence>
<dbReference type="AlphaFoldDB" id="A0A6J1M9V8"/>
<proteinExistence type="predicted"/>
<feature type="signal peptide" evidence="12">
    <location>
        <begin position="1"/>
        <end position="19"/>
    </location>
</feature>
<reference evidence="14" key="1">
    <citation type="submission" date="2025-08" db="UniProtKB">
        <authorList>
            <consortium name="RefSeq"/>
        </authorList>
    </citation>
    <scope>IDENTIFICATION</scope>
    <source>
        <strain evidence="14">15085-1641.00</strain>
        <tissue evidence="14">Whole body</tissue>
    </source>
</reference>
<keyword evidence="8 11" id="KW-1133">Transmembrane helix</keyword>
<evidence type="ECO:0000313" key="13">
    <source>
        <dbReference type="Proteomes" id="UP000504633"/>
    </source>
</evidence>
<dbReference type="GO" id="GO:0006898">
    <property type="term" value="P:receptor-mediated endocytosis"/>
    <property type="evidence" value="ECO:0007669"/>
    <property type="project" value="TreeGrafter"/>
</dbReference>
<feature type="transmembrane region" description="Helical" evidence="11">
    <location>
        <begin position="364"/>
        <end position="388"/>
    </location>
</feature>
<protein>
    <recommendedName>
        <fullName evidence="2">Protein amnionless</fullName>
    </recommendedName>
</protein>